<sequence length="56" mass="6231">MEISHELFVGFSKSFGLFYLIALSVGITLYAFWPSLAGRFDKAAKSILDDEDGPCR</sequence>
<proteinExistence type="predicted"/>
<dbReference type="Proteomes" id="UP000221860">
    <property type="component" value="Unassembled WGS sequence"/>
</dbReference>
<feature type="transmembrane region" description="Helical" evidence="1">
    <location>
        <begin position="15"/>
        <end position="33"/>
    </location>
</feature>
<keyword evidence="1" id="KW-1133">Transmembrane helix</keyword>
<evidence type="ECO:0000313" key="2">
    <source>
        <dbReference type="EMBL" id="PHP28106.1"/>
    </source>
</evidence>
<keyword evidence="1" id="KW-0472">Membrane</keyword>
<gene>
    <name evidence="2" type="ORF">CJ301_07835</name>
</gene>
<keyword evidence="1" id="KW-0812">Transmembrane</keyword>
<dbReference type="EMBL" id="NQWH01000009">
    <property type="protein sequence ID" value="PHP28106.1"/>
    <property type="molecule type" value="Genomic_DNA"/>
</dbReference>
<dbReference type="OrthoDB" id="7173870at2"/>
<reference evidence="2 3" key="1">
    <citation type="submission" date="2017-08" db="EMBL/GenBank/DDBJ databases">
        <title>Draft Genome Sequence of Loktanella cinnabarina Strain XM1, Isolated from Coastal Surface Water.</title>
        <authorList>
            <person name="Ma R."/>
            <person name="Wang J."/>
            <person name="Wang Q."/>
            <person name="Ma Z."/>
            <person name="Li J."/>
            <person name="Chen L."/>
        </authorList>
    </citation>
    <scope>NUCLEOTIDE SEQUENCE [LARGE SCALE GENOMIC DNA]</scope>
    <source>
        <strain evidence="2 3">XM1</strain>
    </source>
</reference>
<name>A0A2G1MH82_9RHOB</name>
<accession>A0A2G1MH82</accession>
<dbReference type="AlphaFoldDB" id="A0A2G1MH82"/>
<evidence type="ECO:0000313" key="3">
    <source>
        <dbReference type="Proteomes" id="UP000221860"/>
    </source>
</evidence>
<dbReference type="RefSeq" id="WP_099276028.1">
    <property type="nucleotide sequence ID" value="NZ_JAZETL010000009.1"/>
</dbReference>
<evidence type="ECO:0000256" key="1">
    <source>
        <dbReference type="SAM" id="Phobius"/>
    </source>
</evidence>
<protein>
    <submittedName>
        <fullName evidence="2">CcoQ/FixQ family Cbb3-type cytochrome c oxidase assembly chaperone</fullName>
    </submittedName>
</protein>
<dbReference type="InterPro" id="IPR008621">
    <property type="entry name" value="Cbb3-typ_cyt_oxidase_comp"/>
</dbReference>
<dbReference type="CDD" id="cd01324">
    <property type="entry name" value="cbb3_Oxidase_CcoQ"/>
    <property type="match status" value="1"/>
</dbReference>
<dbReference type="Pfam" id="PF05545">
    <property type="entry name" value="FixQ"/>
    <property type="match status" value="1"/>
</dbReference>
<comment type="caution">
    <text evidence="2">The sequence shown here is derived from an EMBL/GenBank/DDBJ whole genome shotgun (WGS) entry which is preliminary data.</text>
</comment>
<organism evidence="2 3">
    <name type="scientific">Limimaricola cinnabarinus</name>
    <dbReference type="NCBI Taxonomy" id="1125964"/>
    <lineage>
        <taxon>Bacteria</taxon>
        <taxon>Pseudomonadati</taxon>
        <taxon>Pseudomonadota</taxon>
        <taxon>Alphaproteobacteria</taxon>
        <taxon>Rhodobacterales</taxon>
        <taxon>Paracoccaceae</taxon>
        <taxon>Limimaricola</taxon>
    </lineage>
</organism>
<keyword evidence="3" id="KW-1185">Reference proteome</keyword>